<keyword evidence="5" id="KW-1185">Reference proteome</keyword>
<keyword evidence="2" id="KW-0560">Oxidoreductase</keyword>
<reference evidence="4 5" key="1">
    <citation type="submission" date="2020-07" db="EMBL/GenBank/DDBJ databases">
        <title>Sequencing the genomes of 1000 actinobacteria strains.</title>
        <authorList>
            <person name="Klenk H.-P."/>
        </authorList>
    </citation>
    <scope>NUCLEOTIDE SEQUENCE [LARGE SCALE GENOMIC DNA]</scope>
    <source>
        <strain evidence="4 5">DSM 104006</strain>
    </source>
</reference>
<gene>
    <name evidence="4" type="ORF">HNR02_003083</name>
</gene>
<dbReference type="RefSeq" id="WP_179773863.1">
    <property type="nucleotide sequence ID" value="NZ_JACCFK010000001.1"/>
</dbReference>
<name>A0A853B424_9PSEU</name>
<evidence type="ECO:0000256" key="2">
    <source>
        <dbReference type="ARBA" id="ARBA00023002"/>
    </source>
</evidence>
<dbReference type="FunFam" id="3.40.50.720:FF:000084">
    <property type="entry name" value="Short-chain dehydrogenase reductase"/>
    <property type="match status" value="1"/>
</dbReference>
<organism evidence="4 5">
    <name type="scientific">Amycolatopsis endophytica</name>
    <dbReference type="NCBI Taxonomy" id="860233"/>
    <lineage>
        <taxon>Bacteria</taxon>
        <taxon>Bacillati</taxon>
        <taxon>Actinomycetota</taxon>
        <taxon>Actinomycetes</taxon>
        <taxon>Pseudonocardiales</taxon>
        <taxon>Pseudonocardiaceae</taxon>
        <taxon>Amycolatopsis</taxon>
    </lineage>
</organism>
<dbReference type="PANTHER" id="PTHR42760:SF40">
    <property type="entry name" value="3-OXOACYL-[ACYL-CARRIER-PROTEIN] REDUCTASE, CHLOROPLASTIC"/>
    <property type="match status" value="1"/>
</dbReference>
<dbReference type="CDD" id="cd05233">
    <property type="entry name" value="SDR_c"/>
    <property type="match status" value="1"/>
</dbReference>
<dbReference type="GO" id="GO:0016616">
    <property type="term" value="F:oxidoreductase activity, acting on the CH-OH group of donors, NAD or NADP as acceptor"/>
    <property type="evidence" value="ECO:0007669"/>
    <property type="project" value="TreeGrafter"/>
</dbReference>
<dbReference type="InterPro" id="IPR020904">
    <property type="entry name" value="Sc_DH/Rdtase_CS"/>
</dbReference>
<dbReference type="EMBL" id="JACCFK010000001">
    <property type="protein sequence ID" value="NYI89760.1"/>
    <property type="molecule type" value="Genomic_DNA"/>
</dbReference>
<dbReference type="InterPro" id="IPR036291">
    <property type="entry name" value="NAD(P)-bd_dom_sf"/>
</dbReference>
<evidence type="ECO:0000313" key="5">
    <source>
        <dbReference type="Proteomes" id="UP000549616"/>
    </source>
</evidence>
<dbReference type="SUPFAM" id="SSF51735">
    <property type="entry name" value="NAD(P)-binding Rossmann-fold domains"/>
    <property type="match status" value="1"/>
</dbReference>
<dbReference type="Proteomes" id="UP000549616">
    <property type="component" value="Unassembled WGS sequence"/>
</dbReference>
<dbReference type="Pfam" id="PF00106">
    <property type="entry name" value="adh_short"/>
    <property type="match status" value="1"/>
</dbReference>
<dbReference type="Gene3D" id="3.40.50.720">
    <property type="entry name" value="NAD(P)-binding Rossmann-like Domain"/>
    <property type="match status" value="1"/>
</dbReference>
<evidence type="ECO:0000256" key="3">
    <source>
        <dbReference type="RuleBase" id="RU000363"/>
    </source>
</evidence>
<proteinExistence type="inferred from homology"/>
<comment type="similarity">
    <text evidence="1 3">Belongs to the short-chain dehydrogenases/reductases (SDR) family.</text>
</comment>
<dbReference type="GO" id="GO:0030497">
    <property type="term" value="P:fatty acid elongation"/>
    <property type="evidence" value="ECO:0007669"/>
    <property type="project" value="TreeGrafter"/>
</dbReference>
<dbReference type="AlphaFoldDB" id="A0A853B424"/>
<evidence type="ECO:0000256" key="1">
    <source>
        <dbReference type="ARBA" id="ARBA00006484"/>
    </source>
</evidence>
<dbReference type="PRINTS" id="PR00080">
    <property type="entry name" value="SDRFAMILY"/>
</dbReference>
<evidence type="ECO:0000313" key="4">
    <source>
        <dbReference type="EMBL" id="NYI89760.1"/>
    </source>
</evidence>
<comment type="caution">
    <text evidence="4">The sequence shown here is derived from an EMBL/GenBank/DDBJ whole genome shotgun (WGS) entry which is preliminary data.</text>
</comment>
<dbReference type="InterPro" id="IPR002347">
    <property type="entry name" value="SDR_fam"/>
</dbReference>
<protein>
    <submittedName>
        <fullName evidence="4">NAD(P)-dependent dehydrogenase (Short-subunit alcohol dehydrogenase family)</fullName>
    </submittedName>
</protein>
<accession>A0A853B424</accession>
<sequence length="297" mass="31733">MSMLMQDRAVVVTGGGRGLGEAFAVHLAQAGAAVVVNDIDAELAERAAANIRAHGGRAVASGHTVTDPAQAQAVVDLCVSEFGAIDGLVNNAGLNYESLPWEEDLDEVRELVEVNVLGVMYTGIAAVKAMVGQGRGGSIVNISSGASLGQRKLGVYAASKGAVASLTYSWALDLEESGIRVNAVCPLAHTRMVWKSERSLRNCPPDRTPSRIAPVVLFLLSDDAEGITGQMVRCNGPQLHIVGQPYLKAPILERQTWDTQTVREAFDEVFGAHLEPYGLEKRVPPRLRKWTTPLRSA</sequence>
<dbReference type="PANTHER" id="PTHR42760">
    <property type="entry name" value="SHORT-CHAIN DEHYDROGENASES/REDUCTASES FAMILY MEMBER"/>
    <property type="match status" value="1"/>
</dbReference>
<dbReference type="PROSITE" id="PS00061">
    <property type="entry name" value="ADH_SHORT"/>
    <property type="match status" value="1"/>
</dbReference>
<dbReference type="PRINTS" id="PR00081">
    <property type="entry name" value="GDHRDH"/>
</dbReference>